<protein>
    <submittedName>
        <fullName evidence="1">Uncharacterized protein</fullName>
    </submittedName>
</protein>
<dbReference type="KEGG" id="mpq:ABA45_02275"/>
<dbReference type="AlphaFoldDB" id="A0A0H4HXK1"/>
<name>A0A0H4HXK1_9GAMM</name>
<dbReference type="Proteomes" id="UP000036406">
    <property type="component" value="Chromosome"/>
</dbReference>
<dbReference type="RefSeq" id="WP_048384141.1">
    <property type="nucleotide sequence ID" value="NZ_CP011494.1"/>
</dbReference>
<reference evidence="1 2" key="1">
    <citation type="submission" date="2015-05" db="EMBL/GenBank/DDBJ databases">
        <title>Complete genome of Marinobacter psychrophilus strain 20041T isolated from sea-ice of the Canadian Basin.</title>
        <authorList>
            <person name="Song L."/>
            <person name="Ren L."/>
            <person name="Yu Y."/>
            <person name="Wang X."/>
        </authorList>
    </citation>
    <scope>NUCLEOTIDE SEQUENCE [LARGE SCALE GENOMIC DNA]</scope>
    <source>
        <strain evidence="1 2">20041</strain>
    </source>
</reference>
<gene>
    <name evidence="1" type="ORF">ABA45_02275</name>
</gene>
<proteinExistence type="predicted"/>
<evidence type="ECO:0000313" key="2">
    <source>
        <dbReference type="Proteomes" id="UP000036406"/>
    </source>
</evidence>
<sequence length="189" mass="21542">MDYKKRFIAAHKKSSELGLNPEPQALPFAKEYSKQRVQKILQACADYLYSCELETSSDLATNCIPIHMQLQAFLREHLSVRSSITIGDKFWKDYVYCHMSYQDILEELQHPMADAALKAHVWLTLGDGSVLDCTGEAHMDLLFNRSEHPTHECFAFVRPSQTIPDGYYRPYLVGSDFLERTGAFAIVSA</sequence>
<organism evidence="1 2">
    <name type="scientific">Marinobacter psychrophilus</name>
    <dbReference type="NCBI Taxonomy" id="330734"/>
    <lineage>
        <taxon>Bacteria</taxon>
        <taxon>Pseudomonadati</taxon>
        <taxon>Pseudomonadota</taxon>
        <taxon>Gammaproteobacteria</taxon>
        <taxon>Pseudomonadales</taxon>
        <taxon>Marinobacteraceae</taxon>
        <taxon>Marinobacter</taxon>
    </lineage>
</organism>
<evidence type="ECO:0000313" key="1">
    <source>
        <dbReference type="EMBL" id="AKO51386.1"/>
    </source>
</evidence>
<keyword evidence="2" id="KW-1185">Reference proteome</keyword>
<dbReference type="EMBL" id="CP011494">
    <property type="protein sequence ID" value="AKO51386.1"/>
    <property type="molecule type" value="Genomic_DNA"/>
</dbReference>
<accession>A0A0H4HXK1</accession>
<dbReference type="PATRIC" id="fig|330734.3.peg.508"/>